<accession>A0AA39UQ70</accession>
<reference evidence="2" key="1">
    <citation type="submission" date="2023-06" db="EMBL/GenBank/DDBJ databases">
        <authorList>
            <consortium name="Lawrence Berkeley National Laboratory"/>
            <person name="Ahrendt S."/>
            <person name="Sahu N."/>
            <person name="Indic B."/>
            <person name="Wong-Bajracharya J."/>
            <person name="Merenyi Z."/>
            <person name="Ke H.-M."/>
            <person name="Monk M."/>
            <person name="Kocsube S."/>
            <person name="Drula E."/>
            <person name="Lipzen A."/>
            <person name="Balint B."/>
            <person name="Henrissat B."/>
            <person name="Andreopoulos B."/>
            <person name="Martin F.M."/>
            <person name="Harder C.B."/>
            <person name="Rigling D."/>
            <person name="Ford K.L."/>
            <person name="Foster G.D."/>
            <person name="Pangilinan J."/>
            <person name="Papanicolaou A."/>
            <person name="Barry K."/>
            <person name="LaButti K."/>
            <person name="Viragh M."/>
            <person name="Koriabine M."/>
            <person name="Yan M."/>
            <person name="Riley R."/>
            <person name="Champramary S."/>
            <person name="Plett K.L."/>
            <person name="Tsai I.J."/>
            <person name="Slot J."/>
            <person name="Sipos G."/>
            <person name="Plett J."/>
            <person name="Nagy L.G."/>
            <person name="Grigoriev I.V."/>
        </authorList>
    </citation>
    <scope>NUCLEOTIDE SEQUENCE</scope>
    <source>
        <strain evidence="2">HWK02</strain>
    </source>
</reference>
<evidence type="ECO:0000313" key="3">
    <source>
        <dbReference type="Proteomes" id="UP001175228"/>
    </source>
</evidence>
<feature type="region of interest" description="Disordered" evidence="1">
    <location>
        <begin position="101"/>
        <end position="127"/>
    </location>
</feature>
<comment type="caution">
    <text evidence="2">The sequence shown here is derived from an EMBL/GenBank/DDBJ whole genome shotgun (WGS) entry which is preliminary data.</text>
</comment>
<evidence type="ECO:0000313" key="2">
    <source>
        <dbReference type="EMBL" id="KAK0488100.1"/>
    </source>
</evidence>
<organism evidence="2 3">
    <name type="scientific">Armillaria luteobubalina</name>
    <dbReference type="NCBI Taxonomy" id="153913"/>
    <lineage>
        <taxon>Eukaryota</taxon>
        <taxon>Fungi</taxon>
        <taxon>Dikarya</taxon>
        <taxon>Basidiomycota</taxon>
        <taxon>Agaricomycotina</taxon>
        <taxon>Agaricomycetes</taxon>
        <taxon>Agaricomycetidae</taxon>
        <taxon>Agaricales</taxon>
        <taxon>Marasmiineae</taxon>
        <taxon>Physalacriaceae</taxon>
        <taxon>Armillaria</taxon>
    </lineage>
</organism>
<feature type="region of interest" description="Disordered" evidence="1">
    <location>
        <begin position="25"/>
        <end position="47"/>
    </location>
</feature>
<dbReference type="Proteomes" id="UP001175228">
    <property type="component" value="Unassembled WGS sequence"/>
</dbReference>
<dbReference type="EMBL" id="JAUEPU010000042">
    <property type="protein sequence ID" value="KAK0488100.1"/>
    <property type="molecule type" value="Genomic_DNA"/>
</dbReference>
<protein>
    <submittedName>
        <fullName evidence="2">Uncharacterized protein</fullName>
    </submittedName>
</protein>
<name>A0AA39UQ70_9AGAR</name>
<dbReference type="AlphaFoldDB" id="A0AA39UQ70"/>
<feature type="region of interest" description="Disordered" evidence="1">
    <location>
        <begin position="160"/>
        <end position="185"/>
    </location>
</feature>
<proteinExistence type="predicted"/>
<evidence type="ECO:0000256" key="1">
    <source>
        <dbReference type="SAM" id="MobiDB-lite"/>
    </source>
</evidence>
<keyword evidence="3" id="KW-1185">Reference proteome</keyword>
<gene>
    <name evidence="2" type="ORF">EDD18DRAFT_1335349</name>
</gene>
<sequence length="301" mass="33176">MKQMLCEFSAECAIEHVIYSTLQGESLDSQRPCRSSEEGTRSAGVSDVVWDERKVPMSRGSLKNKHRRDELGLEAYSSLIVARHEASRTTDLKGNEIQRWGKFEEDREDEIEADDNRGSDDDNNNIQDTHVNALNTERKKQLTTPEKFLGLILGLASTMTPRSDSDGTQEMNLTASPNLSTDGSISDTTQSAIQILLESSTLNTCVSGIAGCPIRYAVRTEAAKRAGHANIHQLHPPTCTHQCRSHNLGSPAISEDEKFRKLSFPPSDVQNLNSASLVNQTLRSVVVQQHNSPSKAASMLK</sequence>